<keyword evidence="3" id="KW-1185">Reference proteome</keyword>
<name>A0A315ZWZ0_9FIRM</name>
<sequence length="29" mass="3322">MEVVLAITGIIGFALMIYLFYVLFRGEEL</sequence>
<dbReference type="InterPro" id="IPR011726">
    <property type="entry name" value="KdpF"/>
</dbReference>
<dbReference type="RefSeq" id="WP_109711374.1">
    <property type="nucleotide sequence ID" value="NZ_QGDS01000006.1"/>
</dbReference>
<dbReference type="EMBL" id="UHJJ01000006">
    <property type="protein sequence ID" value="SUQ14470.1"/>
    <property type="molecule type" value="Genomic_DNA"/>
</dbReference>
<evidence type="ECO:0000313" key="3">
    <source>
        <dbReference type="Proteomes" id="UP000254051"/>
    </source>
</evidence>
<dbReference type="Pfam" id="PF09604">
    <property type="entry name" value="Potass_KdpF"/>
    <property type="match status" value="1"/>
</dbReference>
<accession>A0A315ZWZ0</accession>
<keyword evidence="1" id="KW-0472">Membrane</keyword>
<dbReference type="AlphaFoldDB" id="A0A315ZWZ0"/>
<protein>
    <submittedName>
        <fullName evidence="2">K+-transporting ATPase, KdpF subunit</fullName>
    </submittedName>
</protein>
<dbReference type="NCBIfam" id="TIGR02115">
    <property type="entry name" value="potass_kdpF"/>
    <property type="match status" value="1"/>
</dbReference>
<dbReference type="GO" id="GO:0005886">
    <property type="term" value="C:plasma membrane"/>
    <property type="evidence" value="ECO:0007669"/>
    <property type="project" value="InterPro"/>
</dbReference>
<keyword evidence="1" id="KW-1133">Transmembrane helix</keyword>
<gene>
    <name evidence="2" type="ORF">SAMN05216529_106162</name>
</gene>
<dbReference type="GO" id="GO:0008556">
    <property type="term" value="F:P-type potassium transmembrane transporter activity"/>
    <property type="evidence" value="ECO:0007669"/>
    <property type="project" value="InterPro"/>
</dbReference>
<reference evidence="3" key="1">
    <citation type="submission" date="2017-07" db="EMBL/GenBank/DDBJ databases">
        <authorList>
            <person name="Varghese N."/>
            <person name="Submissions S."/>
        </authorList>
    </citation>
    <scope>NUCLEOTIDE SEQUENCE [LARGE SCALE GENOMIC DNA]</scope>
    <source>
        <strain evidence="3">NLAE-zl-C134</strain>
    </source>
</reference>
<proteinExistence type="predicted"/>
<evidence type="ECO:0000313" key="2">
    <source>
        <dbReference type="EMBL" id="SUQ14470.1"/>
    </source>
</evidence>
<evidence type="ECO:0000256" key="1">
    <source>
        <dbReference type="SAM" id="Phobius"/>
    </source>
</evidence>
<organism evidence="2 3">
    <name type="scientific">Faecalicatena contorta</name>
    <dbReference type="NCBI Taxonomy" id="39482"/>
    <lineage>
        <taxon>Bacteria</taxon>
        <taxon>Bacillati</taxon>
        <taxon>Bacillota</taxon>
        <taxon>Clostridia</taxon>
        <taxon>Lachnospirales</taxon>
        <taxon>Lachnospiraceae</taxon>
        <taxon>Faecalicatena</taxon>
    </lineage>
</organism>
<dbReference type="Proteomes" id="UP000254051">
    <property type="component" value="Unassembled WGS sequence"/>
</dbReference>
<feature type="transmembrane region" description="Helical" evidence="1">
    <location>
        <begin position="6"/>
        <end position="24"/>
    </location>
</feature>
<keyword evidence="1" id="KW-0812">Transmembrane</keyword>